<accession>A0ABX2DVI8</accession>
<evidence type="ECO:0000313" key="2">
    <source>
        <dbReference type="EMBL" id="NQX47564.1"/>
    </source>
</evidence>
<reference evidence="2 3" key="1">
    <citation type="submission" date="2020-05" db="EMBL/GenBank/DDBJ databases">
        <title>Paenibacillus glebae, sp. nov., Paenibacillus humi sp. nov., Paenibacillus pedi sp. nov., Paenibacillus terrestris sp. nov. and Paenibacillus terricola sp. nov., isolated from a forest top soil sample.</title>
        <authorList>
            <person name="Qi S."/>
            <person name="Carlier A."/>
            <person name="Cnockaert M."/>
            <person name="Vandamme P."/>
        </authorList>
    </citation>
    <scope>NUCLEOTIDE SEQUENCE [LARGE SCALE GENOMIC DNA]</scope>
    <source>
        <strain evidence="2 3">LMG 29502</strain>
    </source>
</reference>
<keyword evidence="1" id="KW-0812">Transmembrane</keyword>
<name>A0ABX2DVI8_9BACL</name>
<organism evidence="2 3">
    <name type="scientific">Paenibacillus tritici</name>
    <dbReference type="NCBI Taxonomy" id="1873425"/>
    <lineage>
        <taxon>Bacteria</taxon>
        <taxon>Bacillati</taxon>
        <taxon>Bacillota</taxon>
        <taxon>Bacilli</taxon>
        <taxon>Bacillales</taxon>
        <taxon>Paenibacillaceae</taxon>
        <taxon>Paenibacillus</taxon>
    </lineage>
</organism>
<evidence type="ECO:0000313" key="3">
    <source>
        <dbReference type="Proteomes" id="UP000711047"/>
    </source>
</evidence>
<keyword evidence="1" id="KW-1133">Transmembrane helix</keyword>
<evidence type="ECO:0000256" key="1">
    <source>
        <dbReference type="SAM" id="Phobius"/>
    </source>
</evidence>
<dbReference type="RefSeq" id="WP_173136846.1">
    <property type="nucleotide sequence ID" value="NZ_JABMKX010000010.1"/>
</dbReference>
<keyword evidence="1" id="KW-0472">Membrane</keyword>
<proteinExistence type="predicted"/>
<keyword evidence="3" id="KW-1185">Reference proteome</keyword>
<sequence>MENMKLELELLEEVVAPGEGRDYFLGFLGGMALVGGTATIINIATSGALIAFT</sequence>
<feature type="transmembrane region" description="Helical" evidence="1">
    <location>
        <begin position="23"/>
        <end position="52"/>
    </location>
</feature>
<protein>
    <submittedName>
        <fullName evidence="2">Uncharacterized protein</fullName>
    </submittedName>
</protein>
<comment type="caution">
    <text evidence="2">The sequence shown here is derived from an EMBL/GenBank/DDBJ whole genome shotgun (WGS) entry which is preliminary data.</text>
</comment>
<dbReference type="Proteomes" id="UP000711047">
    <property type="component" value="Unassembled WGS sequence"/>
</dbReference>
<gene>
    <name evidence="2" type="ORF">HQN87_19700</name>
</gene>
<dbReference type="EMBL" id="JABMKX010000010">
    <property type="protein sequence ID" value="NQX47564.1"/>
    <property type="molecule type" value="Genomic_DNA"/>
</dbReference>